<dbReference type="InterPro" id="IPR001845">
    <property type="entry name" value="HTH_ArsR_DNA-bd_dom"/>
</dbReference>
<evidence type="ECO:0000256" key="1">
    <source>
        <dbReference type="ARBA" id="ARBA00023015"/>
    </source>
</evidence>
<protein>
    <recommendedName>
        <fullName evidence="4">HTH arsR-type domain-containing protein</fullName>
    </recommendedName>
</protein>
<reference evidence="5 6" key="1">
    <citation type="submission" date="2021-11" db="EMBL/GenBank/DDBJ databases">
        <title>Whole genome sequences of diphtheriae toxin producing Corynebacterium ulcerans isolates from cats in Osaka, Japan.</title>
        <authorList>
            <person name="Umeda K."/>
            <person name="Hirai Y."/>
        </authorList>
    </citation>
    <scope>NUCLEOTIDE SEQUENCE [LARGE SCALE GENOMIC DNA]</scope>
    <source>
        <strain evidence="5 6">12109B-1</strain>
    </source>
</reference>
<dbReference type="SUPFAM" id="SSF46785">
    <property type="entry name" value="Winged helix' DNA-binding domain"/>
    <property type="match status" value="1"/>
</dbReference>
<evidence type="ECO:0000313" key="5">
    <source>
        <dbReference type="EMBL" id="GJJ42296.1"/>
    </source>
</evidence>
<dbReference type="CDD" id="cd00090">
    <property type="entry name" value="HTH_ARSR"/>
    <property type="match status" value="1"/>
</dbReference>
<dbReference type="Gene3D" id="1.10.10.10">
    <property type="entry name" value="Winged helix-like DNA-binding domain superfamily/Winged helix DNA-binding domain"/>
    <property type="match status" value="1"/>
</dbReference>
<dbReference type="Proteomes" id="UP001205910">
    <property type="component" value="Unassembled WGS sequence"/>
</dbReference>
<evidence type="ECO:0000256" key="2">
    <source>
        <dbReference type="ARBA" id="ARBA00023125"/>
    </source>
</evidence>
<feature type="domain" description="HTH arsR-type" evidence="4">
    <location>
        <begin position="4"/>
        <end position="99"/>
    </location>
</feature>
<dbReference type="SMART" id="SM00418">
    <property type="entry name" value="HTH_ARSR"/>
    <property type="match status" value="1"/>
</dbReference>
<dbReference type="GO" id="GO:0003677">
    <property type="term" value="F:DNA binding"/>
    <property type="evidence" value="ECO:0007669"/>
    <property type="project" value="UniProtKB-KW"/>
</dbReference>
<dbReference type="InterPro" id="IPR036390">
    <property type="entry name" value="WH_DNA-bd_sf"/>
</dbReference>
<gene>
    <name evidence="5" type="ORF">CULCOIPH005_04850</name>
</gene>
<dbReference type="PROSITE" id="PS50987">
    <property type="entry name" value="HTH_ARSR_2"/>
    <property type="match status" value="1"/>
</dbReference>
<dbReference type="NCBIfam" id="NF033788">
    <property type="entry name" value="HTH_metalloreg"/>
    <property type="match status" value="1"/>
</dbReference>
<evidence type="ECO:0000256" key="3">
    <source>
        <dbReference type="ARBA" id="ARBA00023163"/>
    </source>
</evidence>
<dbReference type="Pfam" id="PF01022">
    <property type="entry name" value="HTH_5"/>
    <property type="match status" value="1"/>
</dbReference>
<dbReference type="InterPro" id="IPR036388">
    <property type="entry name" value="WH-like_DNA-bd_sf"/>
</dbReference>
<accession>A0ABD0BI88</accession>
<dbReference type="KEGG" id="cuq:Cul210931_0336"/>
<dbReference type="PANTHER" id="PTHR33154">
    <property type="entry name" value="TRANSCRIPTIONAL REGULATOR, ARSR FAMILY"/>
    <property type="match status" value="1"/>
</dbReference>
<comment type="caution">
    <text evidence="5">The sequence shown here is derived from an EMBL/GenBank/DDBJ whole genome shotgun (WGS) entry which is preliminary data.</text>
</comment>
<dbReference type="InterPro" id="IPR011991">
    <property type="entry name" value="ArsR-like_HTH"/>
</dbReference>
<dbReference type="AlphaFoldDB" id="A0ABD0BI88"/>
<name>A0ABD0BI88_CORUL</name>
<sequence>MLCMNSPSNKAQRLFSALADPMRIRILYLVAEHREGMNRMEITSTLGIAAPILAQHMAKLAEANLICTHKDGKRISYHVVPEEFARVQELFLAINANPRISAFLNRPR</sequence>
<dbReference type="KEGG" id="cuz:Cul05146_0360"/>
<dbReference type="PANTHER" id="PTHR33154:SF33">
    <property type="entry name" value="TRANSCRIPTIONAL REPRESSOR SDPR"/>
    <property type="match status" value="1"/>
</dbReference>
<evidence type="ECO:0000313" key="6">
    <source>
        <dbReference type="Proteomes" id="UP001205910"/>
    </source>
</evidence>
<evidence type="ECO:0000259" key="4">
    <source>
        <dbReference type="PROSITE" id="PS50987"/>
    </source>
</evidence>
<keyword evidence="2" id="KW-0238">DNA-binding</keyword>
<proteinExistence type="predicted"/>
<dbReference type="EMBL" id="BQFK01000001">
    <property type="protein sequence ID" value="GJJ42296.1"/>
    <property type="molecule type" value="Genomic_DNA"/>
</dbReference>
<organism evidence="5 6">
    <name type="scientific">Corynebacterium ulcerans</name>
    <dbReference type="NCBI Taxonomy" id="65058"/>
    <lineage>
        <taxon>Bacteria</taxon>
        <taxon>Bacillati</taxon>
        <taxon>Actinomycetota</taxon>
        <taxon>Actinomycetes</taxon>
        <taxon>Mycobacteriales</taxon>
        <taxon>Corynebacteriaceae</taxon>
        <taxon>Corynebacterium</taxon>
    </lineage>
</organism>
<dbReference type="InterPro" id="IPR051081">
    <property type="entry name" value="HTH_MetalResp_TranReg"/>
</dbReference>
<dbReference type="KEGG" id="cun:Cul210932_0348"/>
<keyword evidence="1" id="KW-0805">Transcription regulation</keyword>
<dbReference type="PRINTS" id="PR00778">
    <property type="entry name" value="HTHARSR"/>
</dbReference>
<keyword evidence="3" id="KW-0804">Transcription</keyword>